<comment type="pathway">
    <text evidence="1">Cofactor biosynthesis; thiamine diphosphate biosynthesis; thiamine diphosphate from thiamine phosphate: step 1/1.</text>
</comment>
<feature type="binding site" evidence="1">
    <location>
        <position position="91"/>
    </location>
    <ligand>
        <name>Mg(2+)</name>
        <dbReference type="ChEBI" id="CHEBI:18420"/>
        <label>2</label>
    </ligand>
</feature>
<feature type="domain" description="PurM-like N-terminal" evidence="2">
    <location>
        <begin position="44"/>
        <end position="154"/>
    </location>
</feature>
<dbReference type="RefSeq" id="WP_356959817.1">
    <property type="nucleotide sequence ID" value="NZ_JBEXYG010000010.1"/>
</dbReference>
<feature type="binding site" evidence="1">
    <location>
        <position position="69"/>
    </location>
    <ligand>
        <name>substrate</name>
    </ligand>
</feature>
<dbReference type="InterPro" id="IPR006283">
    <property type="entry name" value="ThiL-like"/>
</dbReference>
<feature type="binding site" evidence="1">
    <location>
        <position position="164"/>
    </location>
    <ligand>
        <name>ATP</name>
        <dbReference type="ChEBI" id="CHEBI:30616"/>
    </ligand>
</feature>
<feature type="binding site" evidence="1">
    <location>
        <position position="61"/>
    </location>
    <ligand>
        <name>Mg(2+)</name>
        <dbReference type="ChEBI" id="CHEBI:18420"/>
        <label>1</label>
    </ligand>
</feature>
<feature type="binding site" evidence="1">
    <location>
        <position position="285"/>
    </location>
    <ligand>
        <name>substrate</name>
    </ligand>
</feature>
<sequence length="343" mass="34960">MTAASEEGPTISTGPTVREVGEFALIARINAGREQGSAVQLGPGDDAAVLTAARGRYVVSTDMLIEDRHFRLDWSTAEDIGRKAIAQNAADIYAMGAEPVGYVVGLGIPERTPVDFVTGLADGFWAEATRAGGSIAGGDIVRSPQVVISVTAFGDPLGEEPVTRSGARPGGLLAIAGRPGWSAAGYALLAGGHVPESGPGAATAVAAHRAPRPAYDLVRAAVTGAHPPVALTDISDGLLADIGHLAESSGVAIDVRSAALRDTELAECAGVLESDARQWILTGGEDHVFAGVWPAGSPPPPGWTVIGDIEAGHGVTVDGARYRGPQGWEAFSGTDSANVGHSR</sequence>
<gene>
    <name evidence="1" type="primary">thiL</name>
    <name evidence="3" type="ORF">ABZ510_26520</name>
</gene>
<dbReference type="Pfam" id="PF00586">
    <property type="entry name" value="AIRS"/>
    <property type="match status" value="1"/>
</dbReference>
<feature type="binding site" evidence="1">
    <location>
        <position position="233"/>
    </location>
    <ligand>
        <name>Mg(2+)</name>
        <dbReference type="ChEBI" id="CHEBI:18420"/>
        <label>3</label>
    </ligand>
</feature>
<feature type="binding site" evidence="1">
    <location>
        <position position="62"/>
    </location>
    <ligand>
        <name>Mg(2+)</name>
        <dbReference type="ChEBI" id="CHEBI:18420"/>
        <label>1</label>
    </ligand>
</feature>
<dbReference type="SUPFAM" id="SSF55326">
    <property type="entry name" value="PurM N-terminal domain-like"/>
    <property type="match status" value="1"/>
</dbReference>
<comment type="caution">
    <text evidence="1">Lacks conserved residue(s) required for the propagation of feature annotation.</text>
</comment>
<comment type="function">
    <text evidence="1">Catalyzes the ATP-dependent phosphorylation of thiamine-monophosphate (TMP) to form thiamine-pyrophosphate (TPP), the active form of vitamin B1.</text>
</comment>
<dbReference type="CDD" id="cd02194">
    <property type="entry name" value="ThiL"/>
    <property type="match status" value="1"/>
</dbReference>
<keyword evidence="1" id="KW-0547">Nucleotide-binding</keyword>
<dbReference type="HAMAP" id="MF_02128">
    <property type="entry name" value="TMP_kinase"/>
    <property type="match status" value="1"/>
</dbReference>
<comment type="catalytic activity">
    <reaction evidence="1">
        <text>thiamine phosphate + ATP = thiamine diphosphate + ADP</text>
        <dbReference type="Rhea" id="RHEA:15913"/>
        <dbReference type="ChEBI" id="CHEBI:30616"/>
        <dbReference type="ChEBI" id="CHEBI:37575"/>
        <dbReference type="ChEBI" id="CHEBI:58937"/>
        <dbReference type="ChEBI" id="CHEBI:456216"/>
        <dbReference type="EC" id="2.7.4.16"/>
    </reaction>
</comment>
<keyword evidence="4" id="KW-1185">Reference proteome</keyword>
<dbReference type="Gene3D" id="3.90.650.10">
    <property type="entry name" value="PurM-like C-terminal domain"/>
    <property type="match status" value="1"/>
</dbReference>
<dbReference type="EC" id="2.7.4.16" evidence="1"/>
<comment type="caution">
    <text evidence="3">The sequence shown here is derived from an EMBL/GenBank/DDBJ whole genome shotgun (WGS) entry which is preliminary data.</text>
</comment>
<feature type="binding site" evidence="1">
    <location>
        <position position="62"/>
    </location>
    <ligand>
        <name>Mg(2+)</name>
        <dbReference type="ChEBI" id="CHEBI:18420"/>
        <label>2</label>
    </ligand>
</feature>
<dbReference type="PANTHER" id="PTHR30270:SF0">
    <property type="entry name" value="THIAMINE-MONOPHOSPHATE KINASE"/>
    <property type="match status" value="1"/>
</dbReference>
<protein>
    <recommendedName>
        <fullName evidence="1">Thiamine-monophosphate kinase</fullName>
        <shortName evidence="1">TMP kinase</shortName>
        <shortName evidence="1">Thiamine-phosphate kinase</shortName>
        <ecNumber evidence="1">2.7.4.16</ecNumber>
    </recommendedName>
</protein>
<feature type="binding site" evidence="1">
    <location>
        <position position="139"/>
    </location>
    <ligand>
        <name>Mg(2+)</name>
        <dbReference type="ChEBI" id="CHEBI:18420"/>
        <label>1</label>
    </ligand>
</feature>
<dbReference type="NCBIfam" id="TIGR01379">
    <property type="entry name" value="thiL"/>
    <property type="match status" value="1"/>
</dbReference>
<feature type="binding site" evidence="1">
    <location>
        <position position="328"/>
    </location>
    <ligand>
        <name>substrate</name>
    </ligand>
</feature>
<reference evidence="3 4" key="1">
    <citation type="submission" date="2024-06" db="EMBL/GenBank/DDBJ databases">
        <title>The Natural Products Discovery Center: Release of the First 8490 Sequenced Strains for Exploring Actinobacteria Biosynthetic Diversity.</title>
        <authorList>
            <person name="Kalkreuter E."/>
            <person name="Kautsar S.A."/>
            <person name="Yang D."/>
            <person name="Bader C.D."/>
            <person name="Teijaro C.N."/>
            <person name="Fluegel L."/>
            <person name="Davis C.M."/>
            <person name="Simpson J.R."/>
            <person name="Lauterbach L."/>
            <person name="Steele A.D."/>
            <person name="Gui C."/>
            <person name="Meng S."/>
            <person name="Li G."/>
            <person name="Viehrig K."/>
            <person name="Ye F."/>
            <person name="Su P."/>
            <person name="Kiefer A.F."/>
            <person name="Nichols A."/>
            <person name="Cepeda A.J."/>
            <person name="Yan W."/>
            <person name="Fan B."/>
            <person name="Jiang Y."/>
            <person name="Adhikari A."/>
            <person name="Zheng C.-J."/>
            <person name="Schuster L."/>
            <person name="Cowan T.M."/>
            <person name="Smanski M.J."/>
            <person name="Chevrette M.G."/>
            <person name="De Carvalho L.P.S."/>
            <person name="Shen B."/>
        </authorList>
    </citation>
    <scope>NUCLEOTIDE SEQUENCE [LARGE SCALE GENOMIC DNA]</scope>
    <source>
        <strain evidence="3 4">NPDC019708</strain>
    </source>
</reference>
<evidence type="ECO:0000313" key="4">
    <source>
        <dbReference type="Proteomes" id="UP001550628"/>
    </source>
</evidence>
<accession>A0ABV2WWZ0</accession>
<dbReference type="InterPro" id="IPR036921">
    <property type="entry name" value="PurM-like_N_sf"/>
</dbReference>
<keyword evidence="1" id="KW-0479">Metal-binding</keyword>
<dbReference type="InterPro" id="IPR016188">
    <property type="entry name" value="PurM-like_N"/>
</dbReference>
<evidence type="ECO:0000313" key="3">
    <source>
        <dbReference type="EMBL" id="MEU1955403.1"/>
    </source>
</evidence>
<dbReference type="InterPro" id="IPR036676">
    <property type="entry name" value="PurM-like_C_sf"/>
</dbReference>
<feature type="binding site" evidence="1">
    <location>
        <position position="46"/>
    </location>
    <ligand>
        <name>Mg(2+)</name>
        <dbReference type="ChEBI" id="CHEBI:18420"/>
        <label>4</label>
    </ligand>
</feature>
<proteinExistence type="inferred from homology"/>
<dbReference type="PIRSF" id="PIRSF005303">
    <property type="entry name" value="Thiam_monoph_kin"/>
    <property type="match status" value="1"/>
</dbReference>
<feature type="binding site" evidence="1">
    <location>
        <position position="91"/>
    </location>
    <ligand>
        <name>Mg(2+)</name>
        <dbReference type="ChEBI" id="CHEBI:18420"/>
        <label>3</label>
    </ligand>
</feature>
<dbReference type="SUPFAM" id="SSF56042">
    <property type="entry name" value="PurM C-terminal domain-like"/>
    <property type="match status" value="1"/>
</dbReference>
<feature type="binding site" evidence="1">
    <location>
        <position position="91"/>
    </location>
    <ligand>
        <name>Mg(2+)</name>
        <dbReference type="ChEBI" id="CHEBI:18420"/>
        <label>4</label>
    </ligand>
</feature>
<comment type="miscellaneous">
    <text evidence="1">Reaction mechanism of ThiL seems to utilize a direct, inline transfer of the gamma-phosphate of ATP to TMP rather than a phosphorylated enzyme intermediate.</text>
</comment>
<dbReference type="Proteomes" id="UP001550628">
    <property type="component" value="Unassembled WGS sequence"/>
</dbReference>
<feature type="binding site" evidence="1">
    <location>
        <position position="235"/>
    </location>
    <ligand>
        <name>ATP</name>
        <dbReference type="ChEBI" id="CHEBI:30616"/>
    </ligand>
</feature>
<evidence type="ECO:0000256" key="1">
    <source>
        <dbReference type="HAMAP-Rule" id="MF_02128"/>
    </source>
</evidence>
<organism evidence="3 4">
    <name type="scientific">Nocardia rhamnosiphila</name>
    <dbReference type="NCBI Taxonomy" id="426716"/>
    <lineage>
        <taxon>Bacteria</taxon>
        <taxon>Bacillati</taxon>
        <taxon>Actinomycetota</taxon>
        <taxon>Actinomycetes</taxon>
        <taxon>Mycobacteriales</taxon>
        <taxon>Nocardiaceae</taxon>
        <taxon>Nocardia</taxon>
    </lineage>
</organism>
<evidence type="ECO:0000259" key="2">
    <source>
        <dbReference type="Pfam" id="PF00586"/>
    </source>
</evidence>
<dbReference type="PANTHER" id="PTHR30270">
    <property type="entry name" value="THIAMINE-MONOPHOSPHATE KINASE"/>
    <property type="match status" value="1"/>
</dbReference>
<keyword evidence="1" id="KW-0784">Thiamine biosynthesis</keyword>
<name>A0ABV2WWZ0_9NOCA</name>
<keyword evidence="1 3" id="KW-0808">Transferase</keyword>
<feature type="binding site" evidence="1">
    <location>
        <position position="46"/>
    </location>
    <ligand>
        <name>Mg(2+)</name>
        <dbReference type="ChEBI" id="CHEBI:18420"/>
        <label>3</label>
    </ligand>
</feature>
<dbReference type="Gene3D" id="3.30.1330.10">
    <property type="entry name" value="PurM-like, N-terminal domain"/>
    <property type="match status" value="1"/>
</dbReference>
<dbReference type="NCBIfam" id="NF004351">
    <property type="entry name" value="PRK05731.1-4"/>
    <property type="match status" value="1"/>
</dbReference>
<keyword evidence="1" id="KW-0460">Magnesium</keyword>
<keyword evidence="1 3" id="KW-0418">Kinase</keyword>
<feature type="binding site" evidence="1">
    <location>
        <position position="60"/>
    </location>
    <ligand>
        <name>Mg(2+)</name>
        <dbReference type="ChEBI" id="CHEBI:18420"/>
        <label>4</label>
    </ligand>
</feature>
<keyword evidence="1" id="KW-0067">ATP-binding</keyword>
<feature type="binding site" evidence="1">
    <location>
        <position position="236"/>
    </location>
    <ligand>
        <name>Mg(2+)</name>
        <dbReference type="ChEBI" id="CHEBI:18420"/>
        <label>5</label>
    </ligand>
</feature>
<dbReference type="GO" id="GO:0009030">
    <property type="term" value="F:thiamine-phosphate kinase activity"/>
    <property type="evidence" value="ECO:0007669"/>
    <property type="project" value="UniProtKB-EC"/>
</dbReference>
<comment type="similarity">
    <text evidence="1">Belongs to the thiamine-monophosphate kinase family.</text>
</comment>
<dbReference type="EMBL" id="JBEYBF010000023">
    <property type="protein sequence ID" value="MEU1955403.1"/>
    <property type="molecule type" value="Genomic_DNA"/>
</dbReference>
<feature type="binding site" evidence="1">
    <location>
        <begin position="138"/>
        <end position="139"/>
    </location>
    <ligand>
        <name>ATP</name>
        <dbReference type="ChEBI" id="CHEBI:30616"/>
    </ligand>
</feature>